<feature type="transmembrane region" description="Helical" evidence="1">
    <location>
        <begin position="175"/>
        <end position="196"/>
    </location>
</feature>
<dbReference type="InterPro" id="IPR004477">
    <property type="entry name" value="ComEC_N"/>
</dbReference>
<keyword evidence="1" id="KW-0812">Transmembrane</keyword>
<evidence type="ECO:0000259" key="2">
    <source>
        <dbReference type="Pfam" id="PF03772"/>
    </source>
</evidence>
<gene>
    <name evidence="3" type="ordered locus">MHF_0138</name>
</gene>
<dbReference type="AlphaFoldDB" id="F6FFX3"/>
<evidence type="ECO:0000313" key="3">
    <source>
        <dbReference type="EMBL" id="AEG72439.1"/>
    </source>
</evidence>
<accession>F6FFX3</accession>
<dbReference type="EMBL" id="CP002808">
    <property type="protein sequence ID" value="AEG72439.1"/>
    <property type="molecule type" value="Genomic_DNA"/>
</dbReference>
<dbReference type="KEGG" id="mhf:MHF_0138"/>
<dbReference type="HOGENOM" id="CLU_775726_0_0_14"/>
<evidence type="ECO:0000313" key="4">
    <source>
        <dbReference type="Proteomes" id="UP000007952"/>
    </source>
</evidence>
<feature type="transmembrane region" description="Helical" evidence="1">
    <location>
        <begin position="39"/>
        <end position="59"/>
    </location>
</feature>
<reference evidence="3 4" key="1">
    <citation type="journal article" date="2011" name="J. Bacteriol.">
        <title>Complete genome sequences of two hemotropic Mycoplasmas, Mycoplasma haemofelis strain Ohio2 and Mycoplasma suis strain Illinois.</title>
        <authorList>
            <person name="Messick J.B."/>
            <person name="Santos A.P."/>
            <person name="Guimaraes A.M."/>
        </authorList>
    </citation>
    <scope>NUCLEOTIDE SEQUENCE [LARGE SCALE GENOMIC DNA]</scope>
    <source>
        <strain evidence="3 4">Ohio2</strain>
    </source>
</reference>
<feature type="transmembrane region" description="Helical" evidence="1">
    <location>
        <begin position="16"/>
        <end position="33"/>
    </location>
</feature>
<keyword evidence="1" id="KW-1133">Transmembrane helix</keyword>
<dbReference type="Proteomes" id="UP000007952">
    <property type="component" value="Chromosome"/>
</dbReference>
<reference key="2">
    <citation type="submission" date="2011-05" db="EMBL/GenBank/DDBJ databases">
        <title>The Genome of Mycoplasma haemofelis Strain Ohio2, a pathogenic hemoplasma of the cat.</title>
        <authorList>
            <person name="Santos A.P."/>
            <person name="Guimaraes A.M.S."/>
            <person name="SanMiguel P.J."/>
            <person name="Martin S.W."/>
            <person name="Messick J.B."/>
        </authorList>
    </citation>
    <scope>NUCLEOTIDE SEQUENCE</scope>
    <source>
        <strain>Ohio2</strain>
    </source>
</reference>
<name>F6FFX3_MYCHI</name>
<protein>
    <submittedName>
        <fullName evidence="3">ComEC/Rec2-related domain protein</fullName>
    </submittedName>
</protein>
<sequence length="357" mass="42087">MLSYHERLQEWNRDKSLLFLALYLVFSFLFLKSPTFTKLLFLIPILLYVYVFDIHFSLVKKAALLSIPLWLITFAPLPKVESTYPSLLNSYFSPHRYLISFVKGNYSEKASELISLLLFNGEKNTSQSYKAFRDLGIAHLVCISGFHFSLISKVIKTLCLGIRRIEKILIPIVLVLWWSFANYSIPGLRVLLDLFIPAKSRMRKWSTSVLIAPLFNVEIYASYSFLLSFFISLLLLLVKEYNCNHISKMAWSYFLIFIFTTLVFLPINRKIHFLSFFNLSLFFPIVSFLFIYCFLTFWFIPLSSGIEYMIHPFLSILEKARDNNRVFQVHEWGYGHSHLFLILFSIFLIVKHRRELY</sequence>
<feature type="transmembrane region" description="Helical" evidence="1">
    <location>
        <begin position="332"/>
        <end position="350"/>
    </location>
</feature>
<evidence type="ECO:0000256" key="1">
    <source>
        <dbReference type="SAM" id="Phobius"/>
    </source>
</evidence>
<feature type="transmembrane region" description="Helical" evidence="1">
    <location>
        <begin position="250"/>
        <end position="267"/>
    </location>
</feature>
<keyword evidence="1" id="KW-0472">Membrane</keyword>
<feature type="transmembrane region" description="Helical" evidence="1">
    <location>
        <begin position="135"/>
        <end position="155"/>
    </location>
</feature>
<feature type="transmembrane region" description="Helical" evidence="1">
    <location>
        <begin position="279"/>
        <end position="300"/>
    </location>
</feature>
<feature type="transmembrane region" description="Helical" evidence="1">
    <location>
        <begin position="217"/>
        <end position="238"/>
    </location>
</feature>
<feature type="domain" description="ComEC/Rec2-related protein" evidence="2">
    <location>
        <begin position="125"/>
        <end position="352"/>
    </location>
</feature>
<organism evidence="3 4">
    <name type="scientific">Mycoplasma haemofelis (strain Ohio2)</name>
    <dbReference type="NCBI Taxonomy" id="859194"/>
    <lineage>
        <taxon>Bacteria</taxon>
        <taxon>Bacillati</taxon>
        <taxon>Mycoplasmatota</taxon>
        <taxon>Mollicutes</taxon>
        <taxon>Mycoplasmataceae</taxon>
        <taxon>Mycoplasma</taxon>
    </lineage>
</organism>
<dbReference type="STRING" id="859194.MHF_0138"/>
<proteinExistence type="predicted"/>
<dbReference type="Pfam" id="PF03772">
    <property type="entry name" value="Competence"/>
    <property type="match status" value="1"/>
</dbReference>